<keyword evidence="6" id="KW-0328">Glycosyltransferase</keyword>
<evidence type="ECO:0000313" key="6">
    <source>
        <dbReference type="EMBL" id="KKA25158.1"/>
    </source>
</evidence>
<dbReference type="EC" id="2.4.1.15" evidence="6"/>
<dbReference type="InterPro" id="IPR036412">
    <property type="entry name" value="HAD-like_sf"/>
</dbReference>
<accession>A0A0F4Z5L6</accession>
<dbReference type="GO" id="GO:0030234">
    <property type="term" value="F:enzyme regulator activity"/>
    <property type="evidence" value="ECO:0007669"/>
    <property type="project" value="UniProtKB-ARBA"/>
</dbReference>
<dbReference type="Pfam" id="PF02358">
    <property type="entry name" value="Trehalose_PPase"/>
    <property type="match status" value="1"/>
</dbReference>
<dbReference type="OrthoDB" id="755951at2759"/>
<dbReference type="InterPro" id="IPR003337">
    <property type="entry name" value="Trehalose_PPase"/>
</dbReference>
<gene>
    <name evidence="6" type="ORF">T310_0798</name>
</gene>
<organism evidence="6 7">
    <name type="scientific">Rasamsonia emersonii (strain ATCC 16479 / CBS 393.64 / IMI 116815)</name>
    <dbReference type="NCBI Taxonomy" id="1408163"/>
    <lineage>
        <taxon>Eukaryota</taxon>
        <taxon>Fungi</taxon>
        <taxon>Dikarya</taxon>
        <taxon>Ascomycota</taxon>
        <taxon>Pezizomycotina</taxon>
        <taxon>Eurotiomycetes</taxon>
        <taxon>Eurotiomycetidae</taxon>
        <taxon>Eurotiales</taxon>
        <taxon>Trichocomaceae</taxon>
        <taxon>Rasamsonia</taxon>
    </lineage>
</organism>
<keyword evidence="4" id="KW-0597">Phosphoprotein</keyword>
<evidence type="ECO:0000256" key="5">
    <source>
        <dbReference type="SAM" id="MobiDB-lite"/>
    </source>
</evidence>
<dbReference type="FunFam" id="3.40.50.2000:FF:000036">
    <property type="entry name" value="Alpha,alpha-trehalose-phosphate synthase subunit Tps2"/>
    <property type="match status" value="1"/>
</dbReference>
<comment type="caution">
    <text evidence="6">The sequence shown here is derived from an EMBL/GenBank/DDBJ whole genome shotgun (WGS) entry which is preliminary data.</text>
</comment>
<keyword evidence="6" id="KW-0808">Transferase</keyword>
<feature type="region of interest" description="Disordered" evidence="5">
    <location>
        <begin position="101"/>
        <end position="150"/>
    </location>
</feature>
<dbReference type="EMBL" id="LASV01000034">
    <property type="protein sequence ID" value="KKA25158.1"/>
    <property type="molecule type" value="Genomic_DNA"/>
</dbReference>
<sequence length="925" mass="103907">MTLYVVSLFLPYTIDFEAAGVRRGRYAPDGIHAPLDDKIEGRLAELRRHRRPKSLSMTPGATTDHEKIFKPFYASQSHADEPHVPGPNEVRVESWGLSRKFNQPRSKAVVPPEPSILSRQDKNEATNEPILRNVDGQESESDPDDAGSPRVLLSDVDWVVKAAEQGNGGLRNAINAAVKAGILQDKVWVGTLGMPTDSLKEHTRTSIAERLEEEFESLTVFVSDSEFEGHYSHFCRTVLWPAFHYQMQEEPRHKEYDDHSWRQYVKVNEAFANTLAQRWKPGDRIWVHDYHLLLLPTMLRQRLPDAEIGFFMHTAFPSSEVFRCLTTREALLEGLLGADLIGFQTEEYCHHFLQTCSRLLRLEVSAEGVHLPDHLIPVKPFPIGIDSPSLNVLRQSPEVREWITKIRDRYAGKHLIVARDRLDVAGGIKQKLLAYETFLRRYPKWRDSVVLIQVASSMSELPDLEAQVSKIAMRINSVYSTLTHQPLVLLKQDISFAQFLALMSVAEIFMVTSLREGMNLTGHEFIQCQDGLVGPQKYGSLILSEFTGSASILSGHQLLVNPWDYQQCAEVIDQALELSPEEKQKNWQFLIDRMTQHTATSWCDSYLKALSDAYNAQASQDPALVSSLSIDSLKDKYERSRRRLFILEDQGTLDFYASPKDTTPALEEHKLDAIRSLLSDPKNVVYITSSRTPKQLELSMKDVSGVGLIAENGCFLREPGKAEWETLLDESNTRDWRWGIRKVMQYFQERTDGSLVEERRFSLTFWYKDALDQELAVRQASDLADQINGSRGTEPIRAVLTEGAVTVEPTNVTKASTAEVAFQRMCSSGDNSNGNGNSNGNDIVNGDKNSLSQTTPDFLLVAGGSRDDESLFRWANKLSQEGKVPNVTTITVGTHATAAATLLENNTTVTDVLTVLTNTTPAAAN</sequence>
<evidence type="ECO:0000313" key="7">
    <source>
        <dbReference type="Proteomes" id="UP000053958"/>
    </source>
</evidence>
<dbReference type="InterPro" id="IPR023214">
    <property type="entry name" value="HAD_sf"/>
</dbReference>
<feature type="region of interest" description="Disordered" evidence="5">
    <location>
        <begin position="826"/>
        <end position="849"/>
    </location>
</feature>
<dbReference type="GeneID" id="25312852"/>
<evidence type="ECO:0000256" key="3">
    <source>
        <dbReference type="ARBA" id="ARBA00022490"/>
    </source>
</evidence>
<dbReference type="CDD" id="cd03788">
    <property type="entry name" value="GT20_TPS"/>
    <property type="match status" value="1"/>
</dbReference>
<evidence type="ECO:0000256" key="1">
    <source>
        <dbReference type="ARBA" id="ARBA00004496"/>
    </source>
</evidence>
<evidence type="ECO:0000256" key="4">
    <source>
        <dbReference type="ARBA" id="ARBA00022553"/>
    </source>
</evidence>
<dbReference type="Pfam" id="PF00982">
    <property type="entry name" value="Glyco_transf_20"/>
    <property type="match status" value="1"/>
</dbReference>
<dbReference type="PANTHER" id="PTHR10788">
    <property type="entry name" value="TREHALOSE-6-PHOSPHATE SYNTHASE"/>
    <property type="match status" value="1"/>
</dbReference>
<dbReference type="Gene3D" id="3.40.50.1000">
    <property type="entry name" value="HAD superfamily/HAD-like"/>
    <property type="match status" value="1"/>
</dbReference>
<dbReference type="SUPFAM" id="SSF56784">
    <property type="entry name" value="HAD-like"/>
    <property type="match status" value="1"/>
</dbReference>
<dbReference type="STRING" id="1408163.A0A0F4Z5L6"/>
<dbReference type="Gene3D" id="3.40.50.2000">
    <property type="entry name" value="Glycogen Phosphorylase B"/>
    <property type="match status" value="2"/>
</dbReference>
<dbReference type="GO" id="GO:0005829">
    <property type="term" value="C:cytosol"/>
    <property type="evidence" value="ECO:0007669"/>
    <property type="project" value="TreeGrafter"/>
</dbReference>
<dbReference type="InterPro" id="IPR001830">
    <property type="entry name" value="Glyco_trans_20"/>
</dbReference>
<keyword evidence="7" id="KW-1185">Reference proteome</keyword>
<feature type="compositionally biased region" description="Low complexity" evidence="5">
    <location>
        <begin position="827"/>
        <end position="842"/>
    </location>
</feature>
<keyword evidence="3" id="KW-0963">Cytoplasm</keyword>
<dbReference type="Proteomes" id="UP000053958">
    <property type="component" value="Unassembled WGS sequence"/>
</dbReference>
<comment type="similarity">
    <text evidence="2">In the N-terminal section; belongs to the glycosyltransferase 20 family.</text>
</comment>
<dbReference type="GO" id="GO:0004805">
    <property type="term" value="F:trehalose-phosphatase activity"/>
    <property type="evidence" value="ECO:0007669"/>
    <property type="project" value="TreeGrafter"/>
</dbReference>
<protein>
    <submittedName>
        <fullName evidence="6">Alpha,alpha-trehalose-phosphate synthase (UDP-forming)</fullName>
        <ecNumber evidence="6">2.4.1.15</ecNumber>
    </submittedName>
</protein>
<dbReference type="FunFam" id="3.40.50.2000:FF:000099">
    <property type="entry name" value="Alpha,alpha-trehalose phosphate synthase subunit, putative"/>
    <property type="match status" value="1"/>
</dbReference>
<name>A0A0F4Z5L6_RASE3</name>
<comment type="subcellular location">
    <subcellularLocation>
        <location evidence="1">Cytoplasm</location>
    </subcellularLocation>
</comment>
<dbReference type="Gene3D" id="3.30.70.1020">
    <property type="entry name" value="Trehalose-6-phosphate phosphatase related protein, domain 2"/>
    <property type="match status" value="1"/>
</dbReference>
<dbReference type="AlphaFoldDB" id="A0A0F4Z5L6"/>
<reference evidence="6 7" key="1">
    <citation type="submission" date="2015-04" db="EMBL/GenBank/DDBJ databases">
        <authorList>
            <person name="Heijne W.H."/>
            <person name="Fedorova N.D."/>
            <person name="Nierman W.C."/>
            <person name="Vollebregt A.W."/>
            <person name="Zhao Z."/>
            <person name="Wu L."/>
            <person name="Kumar M."/>
            <person name="Stam H."/>
            <person name="van den Berg M.A."/>
            <person name="Pel H.J."/>
        </authorList>
    </citation>
    <scope>NUCLEOTIDE SEQUENCE [LARGE SCALE GENOMIC DNA]</scope>
    <source>
        <strain evidence="6 7">CBS 393.64</strain>
    </source>
</reference>
<dbReference type="RefSeq" id="XP_013331770.1">
    <property type="nucleotide sequence ID" value="XM_013476316.1"/>
</dbReference>
<dbReference type="GO" id="GO:0005946">
    <property type="term" value="C:alpha,alpha-trehalose-phosphate synthase complex (UDP-forming)"/>
    <property type="evidence" value="ECO:0007669"/>
    <property type="project" value="TreeGrafter"/>
</dbReference>
<dbReference type="GO" id="GO:0005992">
    <property type="term" value="P:trehalose biosynthetic process"/>
    <property type="evidence" value="ECO:0007669"/>
    <property type="project" value="InterPro"/>
</dbReference>
<dbReference type="PANTHER" id="PTHR10788:SF15">
    <property type="entry name" value="TREHALOSE SYNTHASE COMPLEX REGULATORY SUBUNIT TPS3-RELATED"/>
    <property type="match status" value="1"/>
</dbReference>
<dbReference type="SUPFAM" id="SSF53756">
    <property type="entry name" value="UDP-Glycosyltransferase/glycogen phosphorylase"/>
    <property type="match status" value="1"/>
</dbReference>
<evidence type="ECO:0000256" key="2">
    <source>
        <dbReference type="ARBA" id="ARBA00005409"/>
    </source>
</evidence>
<dbReference type="GO" id="GO:0003825">
    <property type="term" value="F:alpha,alpha-trehalose-phosphate synthase (UDP-forming) activity"/>
    <property type="evidence" value="ECO:0007669"/>
    <property type="project" value="UniProtKB-EC"/>
</dbReference>
<proteinExistence type="inferred from homology"/>